<feature type="domain" description="CUB" evidence="5">
    <location>
        <begin position="138"/>
        <end position="249"/>
    </location>
</feature>
<dbReference type="EMBL" id="CAWYQH010000001">
    <property type="protein sequence ID" value="CAK8672547.1"/>
    <property type="molecule type" value="Genomic_DNA"/>
</dbReference>
<dbReference type="InterPro" id="IPR000859">
    <property type="entry name" value="CUB_dom"/>
</dbReference>
<keyword evidence="4" id="KW-0732">Signal</keyword>
<dbReference type="PANTHER" id="PTHR24251">
    <property type="entry name" value="OVOCHYMASE-RELATED"/>
    <property type="match status" value="1"/>
</dbReference>
<evidence type="ECO:0000259" key="5">
    <source>
        <dbReference type="PROSITE" id="PS01180"/>
    </source>
</evidence>
<evidence type="ECO:0000256" key="4">
    <source>
        <dbReference type="SAM" id="SignalP"/>
    </source>
</evidence>
<evidence type="ECO:0000256" key="1">
    <source>
        <dbReference type="ARBA" id="ARBA00022737"/>
    </source>
</evidence>
<reference evidence="6 7" key="1">
    <citation type="submission" date="2024-02" db="EMBL/GenBank/DDBJ databases">
        <authorList>
            <person name="Daric V."/>
            <person name="Darras S."/>
        </authorList>
    </citation>
    <scope>NUCLEOTIDE SEQUENCE [LARGE SCALE GENOMIC DNA]</scope>
</reference>
<sequence>MQVYVLLAIMTLAAAQKNSQSSCLHEMLATSELQVINSKNFPQQYSDNTDCQWTLVATGRNQVRLTVWTAVTEECCDIITIHEGYDKDAPIIGTLRGNITNPATYTSSFGAFTVSFITDGSVTASGFIAYYSLAFTNETTVLNANIFEQTLTSPNYPSQYPNNFSQSWIIEAPPNHIIVFRVQDFSTEACCDSLTIFDAVDNYFRVLATIRGRNRTFEEYRSSSGALLIRLSTNEAVSNRGFRAVYQSIPEDLENIEEIPPPPLCKEDFIVPSQGHGEFSSPVIANQKYGNNMKCLWTITAPHPDQRIRLWFSYVQTEACCDWIIVTDGLTKDDRTLVHLGNKYYLRLHMTSTGPTIKVEFLTDTSGTAAGFRAVYKLHTGL</sequence>
<keyword evidence="2" id="KW-1015">Disulfide bond</keyword>
<feature type="domain" description="CUB" evidence="5">
    <location>
        <begin position="265"/>
        <end position="379"/>
    </location>
</feature>
<feature type="chain" id="PRO_5046223576" description="CUB domain-containing protein" evidence="4">
    <location>
        <begin position="16"/>
        <end position="382"/>
    </location>
</feature>
<keyword evidence="1" id="KW-0677">Repeat</keyword>
<dbReference type="SMART" id="SM00042">
    <property type="entry name" value="CUB"/>
    <property type="match status" value="3"/>
</dbReference>
<dbReference type="Gene3D" id="2.60.120.290">
    <property type="entry name" value="Spermadhesin, CUB domain"/>
    <property type="match status" value="3"/>
</dbReference>
<dbReference type="CDD" id="cd00041">
    <property type="entry name" value="CUB"/>
    <property type="match status" value="3"/>
</dbReference>
<dbReference type="InterPro" id="IPR035914">
    <property type="entry name" value="Sperma_CUB_dom_sf"/>
</dbReference>
<dbReference type="PROSITE" id="PS01180">
    <property type="entry name" value="CUB"/>
    <property type="match status" value="3"/>
</dbReference>
<gene>
    <name evidence="6" type="ORF">CVLEPA_LOCUS2260</name>
</gene>
<organism evidence="6 7">
    <name type="scientific">Clavelina lepadiformis</name>
    <name type="common">Light-bulb sea squirt</name>
    <name type="synonym">Ascidia lepadiformis</name>
    <dbReference type="NCBI Taxonomy" id="159417"/>
    <lineage>
        <taxon>Eukaryota</taxon>
        <taxon>Metazoa</taxon>
        <taxon>Chordata</taxon>
        <taxon>Tunicata</taxon>
        <taxon>Ascidiacea</taxon>
        <taxon>Aplousobranchia</taxon>
        <taxon>Clavelinidae</taxon>
        <taxon>Clavelina</taxon>
    </lineage>
</organism>
<keyword evidence="7" id="KW-1185">Reference proteome</keyword>
<comment type="caution">
    <text evidence="3">Lacks conserved residue(s) required for the propagation of feature annotation.</text>
</comment>
<comment type="caution">
    <text evidence="6">The sequence shown here is derived from an EMBL/GenBank/DDBJ whole genome shotgun (WGS) entry which is preliminary data.</text>
</comment>
<feature type="domain" description="CUB" evidence="5">
    <location>
        <begin position="23"/>
        <end position="134"/>
    </location>
</feature>
<dbReference type="Pfam" id="PF00431">
    <property type="entry name" value="CUB"/>
    <property type="match status" value="3"/>
</dbReference>
<protein>
    <recommendedName>
        <fullName evidence="5">CUB domain-containing protein</fullName>
    </recommendedName>
</protein>
<proteinExistence type="predicted"/>
<feature type="signal peptide" evidence="4">
    <location>
        <begin position="1"/>
        <end position="15"/>
    </location>
</feature>
<evidence type="ECO:0000256" key="3">
    <source>
        <dbReference type="PROSITE-ProRule" id="PRU00059"/>
    </source>
</evidence>
<name>A0ABP0F2Q7_CLALP</name>
<evidence type="ECO:0000313" key="6">
    <source>
        <dbReference type="EMBL" id="CAK8672547.1"/>
    </source>
</evidence>
<accession>A0ABP0F2Q7</accession>
<evidence type="ECO:0000313" key="7">
    <source>
        <dbReference type="Proteomes" id="UP001642483"/>
    </source>
</evidence>
<evidence type="ECO:0000256" key="2">
    <source>
        <dbReference type="ARBA" id="ARBA00023157"/>
    </source>
</evidence>
<dbReference type="SUPFAM" id="SSF49854">
    <property type="entry name" value="Spermadhesin, CUB domain"/>
    <property type="match status" value="3"/>
</dbReference>
<dbReference type="PANTHER" id="PTHR24251:SF37">
    <property type="entry name" value="CUB DOMAIN-CONTAINING PROTEIN"/>
    <property type="match status" value="1"/>
</dbReference>
<dbReference type="Proteomes" id="UP001642483">
    <property type="component" value="Unassembled WGS sequence"/>
</dbReference>